<dbReference type="SUPFAM" id="SSF102114">
    <property type="entry name" value="Radical SAM enzymes"/>
    <property type="match status" value="1"/>
</dbReference>
<dbReference type="OrthoDB" id="9815044at2"/>
<dbReference type="SMART" id="SM00729">
    <property type="entry name" value="Elp3"/>
    <property type="match status" value="1"/>
</dbReference>
<dbReference type="InterPro" id="IPR006638">
    <property type="entry name" value="Elp3/MiaA/NifB-like_rSAM"/>
</dbReference>
<dbReference type="SFLD" id="SFLDG01082">
    <property type="entry name" value="B12-binding_domain_containing"/>
    <property type="match status" value="1"/>
</dbReference>
<evidence type="ECO:0000256" key="3">
    <source>
        <dbReference type="ARBA" id="ARBA00022691"/>
    </source>
</evidence>
<comment type="caution">
    <text evidence="8">The sequence shown here is derived from an EMBL/GenBank/DDBJ whole genome shotgun (WGS) entry which is preliminary data.</text>
</comment>
<dbReference type="InterPro" id="IPR039661">
    <property type="entry name" value="ELP3"/>
</dbReference>
<dbReference type="GO" id="GO:0051539">
    <property type="term" value="F:4 iron, 4 sulfur cluster binding"/>
    <property type="evidence" value="ECO:0007669"/>
    <property type="project" value="UniProtKB-KW"/>
</dbReference>
<dbReference type="Gene3D" id="3.80.30.20">
    <property type="entry name" value="tm_1862 like domain"/>
    <property type="match status" value="1"/>
</dbReference>
<name>A0A154BTJ5_ANASB</name>
<evidence type="ECO:0000256" key="1">
    <source>
        <dbReference type="ARBA" id="ARBA00001966"/>
    </source>
</evidence>
<evidence type="ECO:0000256" key="5">
    <source>
        <dbReference type="ARBA" id="ARBA00023004"/>
    </source>
</evidence>
<dbReference type="Pfam" id="PF04055">
    <property type="entry name" value="Radical_SAM"/>
    <property type="match status" value="1"/>
</dbReference>
<dbReference type="AlphaFoldDB" id="A0A154BTJ5"/>
<dbReference type="SFLD" id="SFLDG01086">
    <property type="entry name" value="elongater_protein-like"/>
    <property type="match status" value="1"/>
</dbReference>
<dbReference type="EMBL" id="LSGP01000013">
    <property type="protein sequence ID" value="KYZ77333.1"/>
    <property type="molecule type" value="Genomic_DNA"/>
</dbReference>
<keyword evidence="4" id="KW-0479">Metal-binding</keyword>
<dbReference type="GO" id="GO:0002926">
    <property type="term" value="P:tRNA wobble base 5-methoxycarbonylmethyl-2-thiouridinylation"/>
    <property type="evidence" value="ECO:0007669"/>
    <property type="project" value="TreeGrafter"/>
</dbReference>
<evidence type="ECO:0000256" key="6">
    <source>
        <dbReference type="ARBA" id="ARBA00023014"/>
    </source>
</evidence>
<comment type="cofactor">
    <cofactor evidence="1">
        <name>[4Fe-4S] cluster</name>
        <dbReference type="ChEBI" id="CHEBI:49883"/>
    </cofactor>
</comment>
<keyword evidence="9" id="KW-1185">Reference proteome</keyword>
<feature type="domain" description="Radical SAM core" evidence="7">
    <location>
        <begin position="1"/>
        <end position="236"/>
    </location>
</feature>
<dbReference type="Pfam" id="PF16199">
    <property type="entry name" value="Radical_SAM_C"/>
    <property type="match status" value="1"/>
</dbReference>
<evidence type="ECO:0000256" key="2">
    <source>
        <dbReference type="ARBA" id="ARBA00022485"/>
    </source>
</evidence>
<dbReference type="GO" id="GO:0046872">
    <property type="term" value="F:metal ion binding"/>
    <property type="evidence" value="ECO:0007669"/>
    <property type="project" value="UniProtKB-KW"/>
</dbReference>
<organism evidence="8 9">
    <name type="scientific">Anaerosporomusa subterranea</name>
    <dbReference type="NCBI Taxonomy" id="1794912"/>
    <lineage>
        <taxon>Bacteria</taxon>
        <taxon>Bacillati</taxon>
        <taxon>Bacillota</taxon>
        <taxon>Negativicutes</taxon>
        <taxon>Acetonemataceae</taxon>
        <taxon>Anaerosporomusa</taxon>
    </lineage>
</organism>
<dbReference type="PROSITE" id="PS51257">
    <property type="entry name" value="PROKAR_LIPOPROTEIN"/>
    <property type="match status" value="1"/>
</dbReference>
<keyword evidence="3" id="KW-0949">S-adenosyl-L-methionine</keyword>
<dbReference type="SFLD" id="SFLDS00029">
    <property type="entry name" value="Radical_SAM"/>
    <property type="match status" value="1"/>
</dbReference>
<gene>
    <name evidence="8" type="ORF">AXX12_04160</name>
</gene>
<dbReference type="InterPro" id="IPR023404">
    <property type="entry name" value="rSAM_horseshoe"/>
</dbReference>
<dbReference type="STRING" id="1794912.AXX12_04160"/>
<dbReference type="PANTHER" id="PTHR11135:SF0">
    <property type="entry name" value="ELONGATOR COMPLEX PROTEIN 3"/>
    <property type="match status" value="1"/>
</dbReference>
<evidence type="ECO:0000313" key="8">
    <source>
        <dbReference type="EMBL" id="KYZ77333.1"/>
    </source>
</evidence>
<dbReference type="PROSITE" id="PS51918">
    <property type="entry name" value="RADICAL_SAM"/>
    <property type="match status" value="1"/>
</dbReference>
<dbReference type="GO" id="GO:0003824">
    <property type="term" value="F:catalytic activity"/>
    <property type="evidence" value="ECO:0007669"/>
    <property type="project" value="InterPro"/>
</dbReference>
<dbReference type="Proteomes" id="UP000076268">
    <property type="component" value="Unassembled WGS sequence"/>
</dbReference>
<keyword evidence="6" id="KW-0411">Iron-sulfur</keyword>
<dbReference type="InterPro" id="IPR058240">
    <property type="entry name" value="rSAM_sf"/>
</dbReference>
<proteinExistence type="predicted"/>
<dbReference type="InterPro" id="IPR032432">
    <property type="entry name" value="Radical_SAM_C"/>
</dbReference>
<dbReference type="CDD" id="cd01335">
    <property type="entry name" value="Radical_SAM"/>
    <property type="match status" value="1"/>
</dbReference>
<accession>A0A154BTJ5</accession>
<dbReference type="InterPro" id="IPR007197">
    <property type="entry name" value="rSAM"/>
</dbReference>
<sequence length="350" mass="38463">MKNFIIPIFIPHWGCPHQCVFCSQNSITGCSEPTKAKQVGMEIETGLKRLTEERYVEVAYYGGSFTALPLTIQAELLQPAYQSLQSGRIQGIRLSTRPDYISSDVITLLQQYSVSTVELGIQSFDDSVLTQSGRGHNAVDSVVALKSLRIAGFNTVAQLMIGLPGESWDSVLKTATMLAQTRPDGVRIYPTVVLSDTPLATLYRTGRYQPLSLAEATAKAAFLKWQAERHGINVIRVGLQATDELSKAGAILAGPYHPAFGEMVSSHLFYLMVAHLFESVNNGCHSATIHHHPRDHSKLRGIANANLGRWRNSFGISVICQSDSGISEGDLMIEYADTRYIIKYSILSDV</sequence>
<dbReference type="GO" id="GO:0005737">
    <property type="term" value="C:cytoplasm"/>
    <property type="evidence" value="ECO:0007669"/>
    <property type="project" value="TreeGrafter"/>
</dbReference>
<reference evidence="8 9" key="1">
    <citation type="submission" date="2016-02" db="EMBL/GenBank/DDBJ databases">
        <title>Anaerosporomusa subterraneum gen. nov., sp. nov., a spore-forming obligate anaerobe isolated from saprolite.</title>
        <authorList>
            <person name="Choi J.K."/>
            <person name="Shah M."/>
            <person name="Yee N."/>
        </authorList>
    </citation>
    <scope>NUCLEOTIDE SEQUENCE [LARGE SCALE GENOMIC DNA]</scope>
    <source>
        <strain evidence="8 9">RU4</strain>
    </source>
</reference>
<evidence type="ECO:0000259" key="7">
    <source>
        <dbReference type="PROSITE" id="PS51918"/>
    </source>
</evidence>
<evidence type="ECO:0000313" key="9">
    <source>
        <dbReference type="Proteomes" id="UP000076268"/>
    </source>
</evidence>
<dbReference type="RefSeq" id="WP_066239476.1">
    <property type="nucleotide sequence ID" value="NZ_LSGP01000013.1"/>
</dbReference>
<evidence type="ECO:0000256" key="4">
    <source>
        <dbReference type="ARBA" id="ARBA00022723"/>
    </source>
</evidence>
<keyword evidence="2" id="KW-0004">4Fe-4S</keyword>
<protein>
    <recommendedName>
        <fullName evidence="7">Radical SAM core domain-containing protein</fullName>
    </recommendedName>
</protein>
<dbReference type="PANTHER" id="PTHR11135">
    <property type="entry name" value="HISTONE ACETYLTRANSFERASE-RELATED"/>
    <property type="match status" value="1"/>
</dbReference>
<keyword evidence="5" id="KW-0408">Iron</keyword>